<sequence length="209" mass="24474">MKKNLIINFPTLISTQLQIKEMIASQIYKEHSFIHTSNQINGYGRGRTNWYSSKGTLTFSYAIKHNQKYLAILTNIKDTLRDLGVKIEIKWPNDILINKFKIGGVLIEKYMNYNIIGIGINLYNTNYPSIKELTGILLNKFALLTKYRKYYLNDKIDFFMEEFIFHNNKICKILNVDDDLLLLDEEGNKHVISNNSYSYDLTNNKLIKK</sequence>
<evidence type="ECO:0000313" key="4">
    <source>
        <dbReference type="EMBL" id="KCZ81471.1"/>
    </source>
</evidence>
<proteinExistence type="inferred from homology"/>
<dbReference type="Proteomes" id="UP000030655">
    <property type="component" value="Unassembled WGS sequence"/>
</dbReference>
<organism evidence="4 5">
    <name type="scientific">Anncaliia algerae PRA339</name>
    <dbReference type="NCBI Taxonomy" id="1288291"/>
    <lineage>
        <taxon>Eukaryota</taxon>
        <taxon>Fungi</taxon>
        <taxon>Fungi incertae sedis</taxon>
        <taxon>Microsporidia</taxon>
        <taxon>Tubulinosematoidea</taxon>
        <taxon>Tubulinosematidae</taxon>
        <taxon>Anncaliia</taxon>
    </lineage>
</organism>
<dbReference type="Pfam" id="PF03099">
    <property type="entry name" value="BPL_LplA_LipB"/>
    <property type="match status" value="1"/>
</dbReference>
<dbReference type="EMBL" id="KK365141">
    <property type="protein sequence ID" value="KCZ81471.1"/>
    <property type="molecule type" value="Genomic_DNA"/>
</dbReference>
<keyword evidence="2 4" id="KW-0436">Ligase</keyword>
<dbReference type="Gene3D" id="3.30.930.10">
    <property type="entry name" value="Bira Bifunctional Protein, Domain 2"/>
    <property type="match status" value="1"/>
</dbReference>
<gene>
    <name evidence="4" type="ORF">H312_01048</name>
</gene>
<dbReference type="AlphaFoldDB" id="A0A059F3D1"/>
<protein>
    <submittedName>
        <fullName evidence="4">Biotin-[acetyl-CoA-carboxylase] ligase</fullName>
    </submittedName>
</protein>
<dbReference type="VEuPathDB" id="MicrosporidiaDB:H312_01048"/>
<accession>A0A059F3D1</accession>
<dbReference type="HOGENOM" id="CLU_1315113_0_0_1"/>
<dbReference type="SUPFAM" id="SSF55681">
    <property type="entry name" value="Class II aaRS and biotin synthetases"/>
    <property type="match status" value="1"/>
</dbReference>
<dbReference type="PANTHER" id="PTHR12835:SF5">
    <property type="entry name" value="BIOTIN--PROTEIN LIGASE"/>
    <property type="match status" value="1"/>
</dbReference>
<dbReference type="STRING" id="1288291.A0A059F3D1"/>
<dbReference type="GO" id="GO:0004077">
    <property type="term" value="F:biotin--[biotin carboxyl-carrier protein] ligase activity"/>
    <property type="evidence" value="ECO:0007669"/>
    <property type="project" value="InterPro"/>
</dbReference>
<name>A0A059F3D1_9MICR</name>
<keyword evidence="5" id="KW-1185">Reference proteome</keyword>
<dbReference type="InterPro" id="IPR045864">
    <property type="entry name" value="aa-tRNA-synth_II/BPL/LPL"/>
</dbReference>
<evidence type="ECO:0000256" key="1">
    <source>
        <dbReference type="ARBA" id="ARBA00009934"/>
    </source>
</evidence>
<evidence type="ECO:0000256" key="2">
    <source>
        <dbReference type="ARBA" id="ARBA00022598"/>
    </source>
</evidence>
<reference evidence="4 5" key="2">
    <citation type="submission" date="2014-03" db="EMBL/GenBank/DDBJ databases">
        <title>The Genome Sequence of Anncaliia algerae insect isolate PRA339.</title>
        <authorList>
            <consortium name="The Broad Institute Genome Sequencing Platform"/>
            <consortium name="The Broad Institute Genome Sequencing Center for Infectious Disease"/>
            <person name="Cuomo C."/>
            <person name="Becnel J."/>
            <person name="Sanscrainte N."/>
            <person name="Walker B."/>
            <person name="Young S.K."/>
            <person name="Zeng Q."/>
            <person name="Gargeya S."/>
            <person name="Fitzgerald M."/>
            <person name="Haas B."/>
            <person name="Abouelleil A."/>
            <person name="Alvarado L."/>
            <person name="Arachchi H.M."/>
            <person name="Berlin A.M."/>
            <person name="Chapman S.B."/>
            <person name="Dewar J."/>
            <person name="Goldberg J."/>
            <person name="Griggs A."/>
            <person name="Gujja S."/>
            <person name="Hansen M."/>
            <person name="Howarth C."/>
            <person name="Imamovic A."/>
            <person name="Larimer J."/>
            <person name="McCowan C."/>
            <person name="Murphy C."/>
            <person name="Neiman D."/>
            <person name="Pearson M."/>
            <person name="Priest M."/>
            <person name="Roberts A."/>
            <person name="Saif S."/>
            <person name="Shea T."/>
            <person name="Sisk P."/>
            <person name="Sykes S."/>
            <person name="Wortman J."/>
            <person name="Nusbaum C."/>
            <person name="Birren B."/>
        </authorList>
    </citation>
    <scope>NUCLEOTIDE SEQUENCE [LARGE SCALE GENOMIC DNA]</scope>
    <source>
        <strain evidence="4 5">PRA339</strain>
    </source>
</reference>
<dbReference type="NCBIfam" id="TIGR00121">
    <property type="entry name" value="birA_ligase"/>
    <property type="match status" value="1"/>
</dbReference>
<dbReference type="InterPro" id="IPR004408">
    <property type="entry name" value="Biotin_CoA_COase_ligase"/>
</dbReference>
<dbReference type="OrthoDB" id="2190368at2759"/>
<reference evidence="5" key="1">
    <citation type="submission" date="2013-02" db="EMBL/GenBank/DDBJ databases">
        <authorList>
            <consortium name="The Broad Institute Genome Sequencing Platform"/>
            <person name="Cuomo C."/>
            <person name="Becnel J."/>
            <person name="Sanscrainte N."/>
            <person name="Walker B."/>
            <person name="Young S.K."/>
            <person name="Zeng Q."/>
            <person name="Gargeya S."/>
            <person name="Fitzgerald M."/>
            <person name="Haas B."/>
            <person name="Abouelleil A."/>
            <person name="Alvarado L."/>
            <person name="Arachchi H.M."/>
            <person name="Berlin A.M."/>
            <person name="Chapman S.B."/>
            <person name="Dewar J."/>
            <person name="Goldberg J."/>
            <person name="Griggs A."/>
            <person name="Gujja S."/>
            <person name="Hansen M."/>
            <person name="Howarth C."/>
            <person name="Imamovic A."/>
            <person name="Larimer J."/>
            <person name="McCowan C."/>
            <person name="Murphy C."/>
            <person name="Neiman D."/>
            <person name="Pearson M."/>
            <person name="Priest M."/>
            <person name="Roberts A."/>
            <person name="Saif S."/>
            <person name="Shea T."/>
            <person name="Sisk P."/>
            <person name="Sykes S."/>
            <person name="Wortman J."/>
            <person name="Nusbaum C."/>
            <person name="Birren B."/>
        </authorList>
    </citation>
    <scope>NUCLEOTIDE SEQUENCE [LARGE SCALE GENOMIC DNA]</scope>
    <source>
        <strain evidence="5">PRA339</strain>
    </source>
</reference>
<dbReference type="PANTHER" id="PTHR12835">
    <property type="entry name" value="BIOTIN PROTEIN LIGASE"/>
    <property type="match status" value="1"/>
</dbReference>
<dbReference type="GO" id="GO:0005737">
    <property type="term" value="C:cytoplasm"/>
    <property type="evidence" value="ECO:0007669"/>
    <property type="project" value="TreeGrafter"/>
</dbReference>
<evidence type="ECO:0000313" key="5">
    <source>
        <dbReference type="Proteomes" id="UP000030655"/>
    </source>
</evidence>
<comment type="similarity">
    <text evidence="1">Belongs to the biotin--protein ligase family.</text>
</comment>
<dbReference type="InterPro" id="IPR004143">
    <property type="entry name" value="BPL_LPL_catalytic"/>
</dbReference>
<evidence type="ECO:0000259" key="3">
    <source>
        <dbReference type="Pfam" id="PF03099"/>
    </source>
</evidence>
<feature type="domain" description="BPL/LPL catalytic" evidence="3">
    <location>
        <begin position="14"/>
        <end position="121"/>
    </location>
</feature>